<feature type="transmembrane region" description="Helical" evidence="2">
    <location>
        <begin position="21"/>
        <end position="38"/>
    </location>
</feature>
<gene>
    <name evidence="4" type="ORF">Heshes_17840</name>
    <name evidence="5" type="ORF">SAMN04489725_10771</name>
</gene>
<protein>
    <submittedName>
        <fullName evidence="5">GDSL-like Lipase/Acylhydrolase family protein</fullName>
    </submittedName>
</protein>
<evidence type="ECO:0000259" key="3">
    <source>
        <dbReference type="Pfam" id="PF13472"/>
    </source>
</evidence>
<evidence type="ECO:0000256" key="1">
    <source>
        <dbReference type="SAM" id="MobiDB-lite"/>
    </source>
</evidence>
<dbReference type="Proteomes" id="UP001157137">
    <property type="component" value="Unassembled WGS sequence"/>
</dbReference>
<dbReference type="CDD" id="cd00229">
    <property type="entry name" value="SGNH_hydrolase"/>
    <property type="match status" value="1"/>
</dbReference>
<dbReference type="Gene3D" id="3.40.50.1110">
    <property type="entry name" value="SGNH hydrolase"/>
    <property type="match status" value="1"/>
</dbReference>
<organism evidence="5 6">
    <name type="scientific">Alicyclobacillus hesperidum</name>
    <dbReference type="NCBI Taxonomy" id="89784"/>
    <lineage>
        <taxon>Bacteria</taxon>
        <taxon>Bacillati</taxon>
        <taxon>Bacillota</taxon>
        <taxon>Bacilli</taxon>
        <taxon>Bacillales</taxon>
        <taxon>Alicyclobacillaceae</taxon>
        <taxon>Alicyclobacillus</taxon>
    </lineage>
</organism>
<keyword evidence="2" id="KW-0472">Membrane</keyword>
<feature type="domain" description="SGNH hydrolase-type esterase" evidence="3">
    <location>
        <begin position="66"/>
        <end position="243"/>
    </location>
</feature>
<sequence>MQEVPTTRRQAWRRLWRGAGLVLSGAMLMVGGWCIGTLQNRSDNVLAATPTGQLSSQLTTQKVMIIGGSMAHGWKDPNNDSYLKRAFAALSNSTDTQYTYDDRTVVGGSPVGLDKNGKYATWLAEDKPQIVVISWGLLNDVYDKTPMAAFSQAIHDEIQEALAANAVVIFVTSPVTKATATYNHAEVENYIAVEQQQASSFDNPNIYFIDLNHDMSVYMAAHGQTWQQYYGDSWHPNEAGHELAGELLFDDFIETFGTGPIEWQDPGAGDTANQGSGGGETAGTSA</sequence>
<dbReference type="PANTHER" id="PTHR30383:SF5">
    <property type="entry name" value="SGNH HYDROLASE-TYPE ESTERASE DOMAIN-CONTAINING PROTEIN"/>
    <property type="match status" value="1"/>
</dbReference>
<feature type="region of interest" description="Disordered" evidence="1">
    <location>
        <begin position="259"/>
        <end position="286"/>
    </location>
</feature>
<dbReference type="Proteomes" id="UP000182589">
    <property type="component" value="Unassembled WGS sequence"/>
</dbReference>
<accession>A0A1H2U6B9</accession>
<evidence type="ECO:0000256" key="2">
    <source>
        <dbReference type="SAM" id="Phobius"/>
    </source>
</evidence>
<dbReference type="PANTHER" id="PTHR30383">
    <property type="entry name" value="THIOESTERASE 1/PROTEASE 1/LYSOPHOSPHOLIPASE L1"/>
    <property type="match status" value="1"/>
</dbReference>
<dbReference type="Pfam" id="PF13472">
    <property type="entry name" value="Lipase_GDSL_2"/>
    <property type="match status" value="1"/>
</dbReference>
<feature type="compositionally biased region" description="Gly residues" evidence="1">
    <location>
        <begin position="275"/>
        <end position="286"/>
    </location>
</feature>
<reference evidence="5" key="2">
    <citation type="submission" date="2016-10" db="EMBL/GenBank/DDBJ databases">
        <authorList>
            <person name="de Groot N.N."/>
        </authorList>
    </citation>
    <scope>NUCLEOTIDE SEQUENCE [LARGE SCALE GENOMIC DNA]</scope>
    <source>
        <strain evidence="5">DSM 12489</strain>
    </source>
</reference>
<evidence type="ECO:0000313" key="5">
    <source>
        <dbReference type="EMBL" id="SDW51725.1"/>
    </source>
</evidence>
<dbReference type="SUPFAM" id="SSF52266">
    <property type="entry name" value="SGNH hydrolase"/>
    <property type="match status" value="1"/>
</dbReference>
<dbReference type="EMBL" id="FNOJ01000007">
    <property type="protein sequence ID" value="SDW51725.1"/>
    <property type="molecule type" value="Genomic_DNA"/>
</dbReference>
<reference evidence="4" key="3">
    <citation type="submission" date="2023-02" db="EMBL/GenBank/DDBJ databases">
        <title>Proposal of a novel subspecies: Alicyclobacillus hesperidum subspecies aegle.</title>
        <authorList>
            <person name="Goto K."/>
            <person name="Fujii T."/>
            <person name="Yasui K."/>
            <person name="Mochida K."/>
            <person name="Kato-Tanaka Y."/>
            <person name="Morohoshi S."/>
            <person name="An S.Y."/>
            <person name="Kasai H."/>
            <person name="Yokota A."/>
        </authorList>
    </citation>
    <scope>NUCLEOTIDE SEQUENCE</scope>
    <source>
        <strain evidence="4">DSM 12766</strain>
    </source>
</reference>
<proteinExistence type="predicted"/>
<name>A0A1H2U6B9_9BACL</name>
<reference evidence="6" key="1">
    <citation type="submission" date="2016-10" db="EMBL/GenBank/DDBJ databases">
        <authorList>
            <person name="Varghese N."/>
        </authorList>
    </citation>
    <scope>NUCLEOTIDE SEQUENCE [LARGE SCALE GENOMIC DNA]</scope>
    <source>
        <strain evidence="6">DSM 12489</strain>
    </source>
</reference>
<dbReference type="AlphaFoldDB" id="A0A1H2U6B9"/>
<dbReference type="InterPro" id="IPR036514">
    <property type="entry name" value="SGNH_hydro_sf"/>
</dbReference>
<keyword evidence="6" id="KW-1185">Reference proteome</keyword>
<keyword evidence="2" id="KW-0812">Transmembrane</keyword>
<evidence type="ECO:0000313" key="4">
    <source>
        <dbReference type="EMBL" id="GLV14100.1"/>
    </source>
</evidence>
<evidence type="ECO:0000313" key="6">
    <source>
        <dbReference type="Proteomes" id="UP000182589"/>
    </source>
</evidence>
<dbReference type="InterPro" id="IPR051532">
    <property type="entry name" value="Ester_Hydrolysis_Enzymes"/>
</dbReference>
<dbReference type="GO" id="GO:0004622">
    <property type="term" value="F:phosphatidylcholine lysophospholipase activity"/>
    <property type="evidence" value="ECO:0007669"/>
    <property type="project" value="TreeGrafter"/>
</dbReference>
<dbReference type="STRING" id="89784.SAMN04489725_10771"/>
<dbReference type="EMBL" id="BSRA01000009">
    <property type="protein sequence ID" value="GLV14100.1"/>
    <property type="molecule type" value="Genomic_DNA"/>
</dbReference>
<keyword evidence="5" id="KW-0378">Hydrolase</keyword>
<keyword evidence="2" id="KW-1133">Transmembrane helix</keyword>
<dbReference type="InterPro" id="IPR013830">
    <property type="entry name" value="SGNH_hydro"/>
</dbReference>